<reference evidence="3" key="1">
    <citation type="journal article" date="2020" name="Nat. Commun.">
        <title>Genome assembly of wild tea tree DASZ reveals pedigree and selection history of tea varieties.</title>
        <authorList>
            <person name="Zhang W."/>
            <person name="Zhang Y."/>
            <person name="Qiu H."/>
            <person name="Guo Y."/>
            <person name="Wan H."/>
            <person name="Zhang X."/>
            <person name="Scossa F."/>
            <person name="Alseekh S."/>
            <person name="Zhang Q."/>
            <person name="Wang P."/>
            <person name="Xu L."/>
            <person name="Schmidt M.H."/>
            <person name="Jia X."/>
            <person name="Li D."/>
            <person name="Zhu A."/>
            <person name="Guo F."/>
            <person name="Chen W."/>
            <person name="Ni D."/>
            <person name="Usadel B."/>
            <person name="Fernie A.R."/>
            <person name="Wen W."/>
        </authorList>
    </citation>
    <scope>NUCLEOTIDE SEQUENCE [LARGE SCALE GENOMIC DNA]</scope>
    <source>
        <strain evidence="3">cv. G240</strain>
    </source>
</reference>
<feature type="compositionally biased region" description="Low complexity" evidence="1">
    <location>
        <begin position="1"/>
        <end position="17"/>
    </location>
</feature>
<dbReference type="Proteomes" id="UP000593564">
    <property type="component" value="Unassembled WGS sequence"/>
</dbReference>
<feature type="region of interest" description="Disordered" evidence="1">
    <location>
        <begin position="75"/>
        <end position="110"/>
    </location>
</feature>
<feature type="compositionally biased region" description="Basic and acidic residues" evidence="1">
    <location>
        <begin position="81"/>
        <end position="91"/>
    </location>
</feature>
<dbReference type="AlphaFoldDB" id="A0A7J7FVA3"/>
<evidence type="ECO:0000256" key="1">
    <source>
        <dbReference type="SAM" id="MobiDB-lite"/>
    </source>
</evidence>
<feature type="compositionally biased region" description="Basic residues" evidence="1">
    <location>
        <begin position="35"/>
        <end position="45"/>
    </location>
</feature>
<feature type="region of interest" description="Disordered" evidence="1">
    <location>
        <begin position="1"/>
        <end position="63"/>
    </location>
</feature>
<name>A0A7J7FVA3_CAMSI</name>
<protein>
    <recommendedName>
        <fullName evidence="4">Serine-rich protein-like protein</fullName>
    </recommendedName>
</protein>
<feature type="compositionally biased region" description="Polar residues" evidence="1">
    <location>
        <begin position="18"/>
        <end position="29"/>
    </location>
</feature>
<organism evidence="2 3">
    <name type="scientific">Camellia sinensis</name>
    <name type="common">Tea plant</name>
    <name type="synonym">Thea sinensis</name>
    <dbReference type="NCBI Taxonomy" id="4442"/>
    <lineage>
        <taxon>Eukaryota</taxon>
        <taxon>Viridiplantae</taxon>
        <taxon>Streptophyta</taxon>
        <taxon>Embryophyta</taxon>
        <taxon>Tracheophyta</taxon>
        <taxon>Spermatophyta</taxon>
        <taxon>Magnoliopsida</taxon>
        <taxon>eudicotyledons</taxon>
        <taxon>Gunneridae</taxon>
        <taxon>Pentapetalae</taxon>
        <taxon>asterids</taxon>
        <taxon>Ericales</taxon>
        <taxon>Theaceae</taxon>
        <taxon>Camellia</taxon>
    </lineage>
</organism>
<dbReference type="PANTHER" id="PTHR33132">
    <property type="entry name" value="OSJNBB0118P14.9 PROTEIN"/>
    <property type="match status" value="1"/>
</dbReference>
<sequence>MASQNSSMSSSKSSSSSTRTCLCSPTNHPGSFRCSLHRSSGRHSGKSTAHINRHDSSSKMTMSKSSLLKAFLKQTINPSNHDQERRKDFHPRPTRFAVLNNSPGNGVAVS</sequence>
<proteinExistence type="predicted"/>
<accession>A0A7J7FVA3</accession>
<dbReference type="EMBL" id="JACBKZ010000014">
    <property type="protein sequence ID" value="KAF5932252.1"/>
    <property type="molecule type" value="Genomic_DNA"/>
</dbReference>
<evidence type="ECO:0000313" key="3">
    <source>
        <dbReference type="Proteomes" id="UP000593564"/>
    </source>
</evidence>
<keyword evidence="3" id="KW-1185">Reference proteome</keyword>
<evidence type="ECO:0000313" key="2">
    <source>
        <dbReference type="EMBL" id="KAF5932252.1"/>
    </source>
</evidence>
<dbReference type="PANTHER" id="PTHR33132:SF132">
    <property type="entry name" value="SERINE-RICH PROTEIN"/>
    <property type="match status" value="1"/>
</dbReference>
<gene>
    <name evidence="2" type="ORF">HYC85_028423</name>
</gene>
<evidence type="ECO:0008006" key="4">
    <source>
        <dbReference type="Google" id="ProtNLM"/>
    </source>
</evidence>
<reference evidence="2 3" key="2">
    <citation type="submission" date="2020-07" db="EMBL/GenBank/DDBJ databases">
        <title>Genome assembly of wild tea tree DASZ reveals pedigree and selection history of tea varieties.</title>
        <authorList>
            <person name="Zhang W."/>
        </authorList>
    </citation>
    <scope>NUCLEOTIDE SEQUENCE [LARGE SCALE GENOMIC DNA]</scope>
    <source>
        <strain evidence="3">cv. G240</strain>
        <tissue evidence="2">Leaf</tissue>
    </source>
</reference>
<comment type="caution">
    <text evidence="2">The sequence shown here is derived from an EMBL/GenBank/DDBJ whole genome shotgun (WGS) entry which is preliminary data.</text>
</comment>